<dbReference type="PANTHER" id="PTHR46825">
    <property type="entry name" value="D-ALANYL-D-ALANINE-CARBOXYPEPTIDASE/ENDOPEPTIDASE AMPH"/>
    <property type="match status" value="1"/>
</dbReference>
<dbReference type="SUPFAM" id="SSF56601">
    <property type="entry name" value="beta-lactamase/transpeptidase-like"/>
    <property type="match status" value="1"/>
</dbReference>
<dbReference type="Gene3D" id="3.40.710.10">
    <property type="entry name" value="DD-peptidase/beta-lactamase superfamily"/>
    <property type="match status" value="1"/>
</dbReference>
<dbReference type="GeneID" id="87867953"/>
<feature type="domain" description="Beta-lactamase-related" evidence="3">
    <location>
        <begin position="59"/>
        <end position="356"/>
    </location>
</feature>
<evidence type="ECO:0000256" key="1">
    <source>
        <dbReference type="ARBA" id="ARBA00038215"/>
    </source>
</evidence>
<evidence type="ECO:0000259" key="3">
    <source>
        <dbReference type="Pfam" id="PF00144"/>
    </source>
</evidence>
<dbReference type="PANTHER" id="PTHR46825:SF14">
    <property type="entry name" value="BETA-LACTAMASE-RELATED DOMAIN-CONTAINING PROTEIN"/>
    <property type="match status" value="1"/>
</dbReference>
<dbReference type="InterPro" id="IPR050491">
    <property type="entry name" value="AmpC-like"/>
</dbReference>
<keyword evidence="2" id="KW-0732">Signal</keyword>
<dbReference type="InterPro" id="IPR001466">
    <property type="entry name" value="Beta-lactam-related"/>
</dbReference>
<accession>A0AAE0MP59</accession>
<reference evidence="4" key="1">
    <citation type="journal article" date="2023" name="Mol. Phylogenet. Evol.">
        <title>Genome-scale phylogeny and comparative genomics of the fungal order Sordariales.</title>
        <authorList>
            <person name="Hensen N."/>
            <person name="Bonometti L."/>
            <person name="Westerberg I."/>
            <person name="Brannstrom I.O."/>
            <person name="Guillou S."/>
            <person name="Cros-Aarteil S."/>
            <person name="Calhoun S."/>
            <person name="Haridas S."/>
            <person name="Kuo A."/>
            <person name="Mondo S."/>
            <person name="Pangilinan J."/>
            <person name="Riley R."/>
            <person name="LaButti K."/>
            <person name="Andreopoulos B."/>
            <person name="Lipzen A."/>
            <person name="Chen C."/>
            <person name="Yan M."/>
            <person name="Daum C."/>
            <person name="Ng V."/>
            <person name="Clum A."/>
            <person name="Steindorff A."/>
            <person name="Ohm R.A."/>
            <person name="Martin F."/>
            <person name="Silar P."/>
            <person name="Natvig D.O."/>
            <person name="Lalanne C."/>
            <person name="Gautier V."/>
            <person name="Ament-Velasquez S.L."/>
            <person name="Kruys A."/>
            <person name="Hutchinson M.I."/>
            <person name="Powell A.J."/>
            <person name="Barry K."/>
            <person name="Miller A.N."/>
            <person name="Grigoriev I.V."/>
            <person name="Debuchy R."/>
            <person name="Gladieux P."/>
            <person name="Hiltunen Thoren M."/>
            <person name="Johannesson H."/>
        </authorList>
    </citation>
    <scope>NUCLEOTIDE SEQUENCE</scope>
    <source>
        <strain evidence="4">CBS 560.94</strain>
    </source>
</reference>
<dbReference type="AlphaFoldDB" id="A0AAE0MP59"/>
<proteinExistence type="inferred from homology"/>
<gene>
    <name evidence="4" type="ORF">B0H65DRAFT_580763</name>
</gene>
<evidence type="ECO:0000313" key="5">
    <source>
        <dbReference type="Proteomes" id="UP001278500"/>
    </source>
</evidence>
<dbReference type="RefSeq" id="XP_062678786.1">
    <property type="nucleotide sequence ID" value="XM_062830799.1"/>
</dbReference>
<comment type="caution">
    <text evidence="4">The sequence shown here is derived from an EMBL/GenBank/DDBJ whole genome shotgun (WGS) entry which is preliminary data.</text>
</comment>
<dbReference type="InterPro" id="IPR012338">
    <property type="entry name" value="Beta-lactam/transpept-like"/>
</dbReference>
<protein>
    <submittedName>
        <fullName evidence="4">Beta-lactamase/transpeptidase-like protein</fullName>
    </submittedName>
</protein>
<dbReference type="EMBL" id="JAUEPP010000007">
    <property type="protein sequence ID" value="KAK3339426.1"/>
    <property type="molecule type" value="Genomic_DNA"/>
</dbReference>
<dbReference type="Proteomes" id="UP001278500">
    <property type="component" value="Unassembled WGS sequence"/>
</dbReference>
<feature type="signal peptide" evidence="2">
    <location>
        <begin position="1"/>
        <end position="18"/>
    </location>
</feature>
<evidence type="ECO:0000256" key="2">
    <source>
        <dbReference type="SAM" id="SignalP"/>
    </source>
</evidence>
<evidence type="ECO:0000313" key="4">
    <source>
        <dbReference type="EMBL" id="KAK3339426.1"/>
    </source>
</evidence>
<dbReference type="Pfam" id="PF00144">
    <property type="entry name" value="Beta-lactamase"/>
    <property type="match status" value="1"/>
</dbReference>
<keyword evidence="5" id="KW-1185">Reference proteome</keyword>
<feature type="chain" id="PRO_5041931957" evidence="2">
    <location>
        <begin position="19"/>
        <end position="725"/>
    </location>
</feature>
<feature type="non-terminal residue" evidence="4">
    <location>
        <position position="1"/>
    </location>
</feature>
<organism evidence="4 5">
    <name type="scientific">Neurospora tetraspora</name>
    <dbReference type="NCBI Taxonomy" id="94610"/>
    <lineage>
        <taxon>Eukaryota</taxon>
        <taxon>Fungi</taxon>
        <taxon>Dikarya</taxon>
        <taxon>Ascomycota</taxon>
        <taxon>Pezizomycotina</taxon>
        <taxon>Sordariomycetes</taxon>
        <taxon>Sordariomycetidae</taxon>
        <taxon>Sordariales</taxon>
        <taxon>Sordariaceae</taxon>
        <taxon>Neurospora</taxon>
    </lineage>
</organism>
<reference evidence="4" key="2">
    <citation type="submission" date="2023-06" db="EMBL/GenBank/DDBJ databases">
        <authorList>
            <consortium name="Lawrence Berkeley National Laboratory"/>
            <person name="Haridas S."/>
            <person name="Hensen N."/>
            <person name="Bonometti L."/>
            <person name="Westerberg I."/>
            <person name="Brannstrom I.O."/>
            <person name="Guillou S."/>
            <person name="Cros-Aarteil S."/>
            <person name="Calhoun S."/>
            <person name="Kuo A."/>
            <person name="Mondo S."/>
            <person name="Pangilinan J."/>
            <person name="Riley R."/>
            <person name="Labutti K."/>
            <person name="Andreopoulos B."/>
            <person name="Lipzen A."/>
            <person name="Chen C."/>
            <person name="Yanf M."/>
            <person name="Daum C."/>
            <person name="Ng V."/>
            <person name="Clum A."/>
            <person name="Steindorff A."/>
            <person name="Ohm R."/>
            <person name="Martin F."/>
            <person name="Silar P."/>
            <person name="Natvig D."/>
            <person name="Lalanne C."/>
            <person name="Gautier V."/>
            <person name="Ament-Velasquez S.L."/>
            <person name="Kruys A."/>
            <person name="Hutchinson M.I."/>
            <person name="Powell A.J."/>
            <person name="Barry K."/>
            <person name="Miller A.N."/>
            <person name="Grigoriev I.V."/>
            <person name="Debuchy R."/>
            <person name="Gladieux P."/>
            <person name="Thoren M.H."/>
            <person name="Johannesson H."/>
        </authorList>
    </citation>
    <scope>NUCLEOTIDE SEQUENCE</scope>
    <source>
        <strain evidence="4">CBS 560.94</strain>
    </source>
</reference>
<sequence>DGIQVSLILFCFSPIILTTSTFIDDTNYLTTLSKQPSFLCSVLSVKEILTLTKPTFEKLFRDSGSVGASIGVLRHRQQYFLNVGAKGLGVPALPDQETVYLISSMSKPIISTAMGILMDDFPKYQLKFDTPVSTILPELKGSPGILKIYTNQELTIADLLDLRSSFQWLTNLWESPDGDIPWQTIDPVVSLLQHLPANDTYTSEKAFVYKRNYSNECFALLTTIIERKIGYSWAEFVRKEVLEPLRMHNTFVGLTEAERNDMSKTFAKSHSVQVTGILFNLQQCTDADGVISRTKVAECFDRHYGHIPQSVEIPPSQDSSAGHAGPSPLAAAVGITSTTSDLLKFYSKIMDVYNQRREERDSKLLLYPDYLNTPPERGINYLFGHIENRLSPNPLNSTCTYTSGWNTVTVPMTPEERNALPRLRWPGADGDNARRLESAIQSKIHGDDLDYSFFVTKPESYVADINAETEKPPLTDPSESKKHLALYHGGNMVGATSFCWLLPDHETAIVVLCNTRGFLLDAANLSGMLLAECLYLAESNAHHNTGSVVDAIKRACEDTKKMARAIQIDYLYDLARYENLLELRFRNLDPASNGRDIAGLEGRYELTNDVFITITAEQRGLILRLYGTGYGYLLRELREDKNPSEQTGSEKTMTFAQPIAELIPTGVGGTNRLKVEDFVIVFKRAKAGSIEWEGFEWNFARDKTLRERRGDANPYVWRRVKEKGA</sequence>
<name>A0AAE0MP59_9PEZI</name>
<comment type="similarity">
    <text evidence="1">Belongs to the peptidase S12 family.</text>
</comment>